<evidence type="ECO:0000313" key="1">
    <source>
        <dbReference type="EMBL" id="DAD73830.1"/>
    </source>
</evidence>
<reference evidence="1" key="1">
    <citation type="journal article" date="2021" name="Proc. Natl. Acad. Sci. U.S.A.">
        <title>A Catalog of Tens of Thousands of Viruses from Human Metagenomes Reveals Hidden Associations with Chronic Diseases.</title>
        <authorList>
            <person name="Tisza M.J."/>
            <person name="Buck C.B."/>
        </authorList>
    </citation>
    <scope>NUCLEOTIDE SEQUENCE</scope>
    <source>
        <strain evidence="1">CtMaD24</strain>
    </source>
</reference>
<sequence length="123" mass="15160">MYRIEFYEKRNGTSDVWNFLEELREKSKTNKDARIQYDQIIFYIDLLARNGTRLPSKITKYLEDDIWELRPGNNRIFYFYYEDGQYVLLHHFRKKSIKTPPRELARAKEARNDYLRQQKERGK</sequence>
<protein>
    <recommendedName>
        <fullName evidence="2">Type II toxin-antitoxin system RelE/ParE family toxin</fullName>
    </recommendedName>
</protein>
<dbReference type="EMBL" id="BK014745">
    <property type="protein sequence ID" value="DAD73830.1"/>
    <property type="molecule type" value="Genomic_DNA"/>
</dbReference>
<dbReference type="InterPro" id="IPR009241">
    <property type="entry name" value="HigB-like"/>
</dbReference>
<dbReference type="Pfam" id="PF05973">
    <property type="entry name" value="Gp49"/>
    <property type="match status" value="1"/>
</dbReference>
<accession>A0A8S5LUW8</accession>
<evidence type="ECO:0008006" key="2">
    <source>
        <dbReference type="Google" id="ProtNLM"/>
    </source>
</evidence>
<proteinExistence type="predicted"/>
<organism evidence="1">
    <name type="scientific">Siphoviridae sp. ctMaD24</name>
    <dbReference type="NCBI Taxonomy" id="2826261"/>
    <lineage>
        <taxon>Viruses</taxon>
        <taxon>Duplodnaviria</taxon>
        <taxon>Heunggongvirae</taxon>
        <taxon>Uroviricota</taxon>
        <taxon>Caudoviricetes</taxon>
    </lineage>
</organism>
<name>A0A8S5LUW8_9CAUD</name>